<evidence type="ECO:0000313" key="2">
    <source>
        <dbReference type="EMBL" id="MFC0627671.1"/>
    </source>
</evidence>
<feature type="transmembrane region" description="Helical" evidence="1">
    <location>
        <begin position="326"/>
        <end position="354"/>
    </location>
</feature>
<gene>
    <name evidence="2" type="ORF">ACFFGN_26595</name>
</gene>
<feature type="transmembrane region" description="Helical" evidence="1">
    <location>
        <begin position="500"/>
        <end position="523"/>
    </location>
</feature>
<dbReference type="Proteomes" id="UP001589890">
    <property type="component" value="Unassembled WGS sequence"/>
</dbReference>
<keyword evidence="1" id="KW-1133">Transmembrane helix</keyword>
<dbReference type="EMBL" id="JBHLTC010000035">
    <property type="protein sequence ID" value="MFC0627671.1"/>
    <property type="molecule type" value="Genomic_DNA"/>
</dbReference>
<feature type="transmembrane region" description="Helical" evidence="1">
    <location>
        <begin position="244"/>
        <end position="269"/>
    </location>
</feature>
<evidence type="ECO:0000313" key="3">
    <source>
        <dbReference type="Proteomes" id="UP001589890"/>
    </source>
</evidence>
<keyword evidence="1" id="KW-0472">Membrane</keyword>
<reference evidence="2 3" key="1">
    <citation type="submission" date="2024-09" db="EMBL/GenBank/DDBJ databases">
        <authorList>
            <person name="Sun Q."/>
            <person name="Mori K."/>
        </authorList>
    </citation>
    <scope>NUCLEOTIDE SEQUENCE [LARGE SCALE GENOMIC DNA]</scope>
    <source>
        <strain evidence="2 3">CGMCC 1.15906</strain>
    </source>
</reference>
<name>A0ABV6QST0_9ACTN</name>
<feature type="transmembrane region" description="Helical" evidence="1">
    <location>
        <begin position="459"/>
        <end position="480"/>
    </location>
</feature>
<comment type="caution">
    <text evidence="2">The sequence shown here is derived from an EMBL/GenBank/DDBJ whole genome shotgun (WGS) entry which is preliminary data.</text>
</comment>
<feature type="transmembrane region" description="Helical" evidence="1">
    <location>
        <begin position="434"/>
        <end position="452"/>
    </location>
</feature>
<accession>A0ABV6QST0</accession>
<protein>
    <submittedName>
        <fullName evidence="2">Uncharacterized protein</fullName>
    </submittedName>
</protein>
<organism evidence="2 3">
    <name type="scientific">Kribbella deserti</name>
    <dbReference type="NCBI Taxonomy" id="1926257"/>
    <lineage>
        <taxon>Bacteria</taxon>
        <taxon>Bacillati</taxon>
        <taxon>Actinomycetota</taxon>
        <taxon>Actinomycetes</taxon>
        <taxon>Propionibacteriales</taxon>
        <taxon>Kribbellaceae</taxon>
        <taxon>Kribbella</taxon>
    </lineage>
</organism>
<keyword evidence="1" id="KW-0812">Transmembrane</keyword>
<proteinExistence type="predicted"/>
<evidence type="ECO:0000256" key="1">
    <source>
        <dbReference type="SAM" id="Phobius"/>
    </source>
</evidence>
<feature type="transmembrane region" description="Helical" evidence="1">
    <location>
        <begin position="7"/>
        <end position="26"/>
    </location>
</feature>
<feature type="transmembrane region" description="Helical" evidence="1">
    <location>
        <begin position="32"/>
        <end position="54"/>
    </location>
</feature>
<sequence length="718" mass="76576">MSVEGEIVVHAAYVVIVLGLPGTMFWRRLTGGSGWLTVDIFLGACCGVALECLLYPLGRWLGMPLLPLVMPLVAVILTAIPGHRPPRGRLLPWWSIAGVAAAVGVVVLWFVRAGSQFITLEGPAANRPNSDTPYQLALAAELTHHFPPQVPYVAGESLSYHWMVYNHIASAHWITRAELDVLVSRTVPLELTILAVLGIAATAVVLSGKVVAAPLAALLSVLAADFSPWSWSANDGQFTDGPLAFTQMISTTQALAAALVLPLIALTALMFRRRPTAGDWVVALVLISVLSVSKASMLPLYGAGLAVAFLYLLLRHRRLSLPTLGLAVLVAACYGANYVLVLGSQSHGVIWAPAETFRSMLKRLLPTTFESGSLALLVLFSAWLVAAWLLPSLGSLLISRERPDDPMPALLGGAVLSGVAVTSLVWQYSMSQLFFIRGTFGFGVLLAAWGLASLRAQHLAMAVPAATVGVGAVLLGRSVVEGEPWRCADNSCVETAFAAPPLVITAAIAAGVLILGLILLMVLRKLPARAWAALMVASALGATFSTAPAAIAAGGRPVVGKYESIAPGGIEAARYIRANGGSQDVIATNVHCQRPVKPPCVSMSFWVAGYSERRVLVEGWAYTARSSGRTDRQEALAGEFWDPELLRANDVVFTGPSIANLEYLRKRYGVRWLLLDERVNPAPGALDELADLRFRAGTVRVYELRIAPTPNTNPDLPN</sequence>
<feature type="transmembrane region" description="Helical" evidence="1">
    <location>
        <begin position="276"/>
        <end position="292"/>
    </location>
</feature>
<dbReference type="RefSeq" id="WP_380052690.1">
    <property type="nucleotide sequence ID" value="NZ_JBHLTC010000035.1"/>
</dbReference>
<feature type="transmembrane region" description="Helical" evidence="1">
    <location>
        <begin position="298"/>
        <end position="314"/>
    </location>
</feature>
<feature type="transmembrane region" description="Helical" evidence="1">
    <location>
        <begin position="409"/>
        <end position="428"/>
    </location>
</feature>
<feature type="transmembrane region" description="Helical" evidence="1">
    <location>
        <begin position="61"/>
        <end position="80"/>
    </location>
</feature>
<feature type="transmembrane region" description="Helical" evidence="1">
    <location>
        <begin position="92"/>
        <end position="111"/>
    </location>
</feature>
<feature type="transmembrane region" description="Helical" evidence="1">
    <location>
        <begin position="374"/>
        <end position="397"/>
    </location>
</feature>
<feature type="transmembrane region" description="Helical" evidence="1">
    <location>
        <begin position="530"/>
        <end position="551"/>
    </location>
</feature>
<keyword evidence="3" id="KW-1185">Reference proteome</keyword>
<feature type="transmembrane region" description="Helical" evidence="1">
    <location>
        <begin position="191"/>
        <end position="224"/>
    </location>
</feature>